<dbReference type="EMBL" id="LIAE01010217">
    <property type="protein sequence ID" value="PAV65229.1"/>
    <property type="molecule type" value="Genomic_DNA"/>
</dbReference>
<proteinExistence type="predicted"/>
<keyword evidence="3" id="KW-1185">Reference proteome</keyword>
<organism evidence="2 3">
    <name type="scientific">Diploscapter pachys</name>
    <dbReference type="NCBI Taxonomy" id="2018661"/>
    <lineage>
        <taxon>Eukaryota</taxon>
        <taxon>Metazoa</taxon>
        <taxon>Ecdysozoa</taxon>
        <taxon>Nematoda</taxon>
        <taxon>Chromadorea</taxon>
        <taxon>Rhabditida</taxon>
        <taxon>Rhabditina</taxon>
        <taxon>Rhabditomorpha</taxon>
        <taxon>Rhabditoidea</taxon>
        <taxon>Rhabditidae</taxon>
        <taxon>Diploscapter</taxon>
    </lineage>
</organism>
<feature type="region of interest" description="Disordered" evidence="1">
    <location>
        <begin position="24"/>
        <end position="56"/>
    </location>
</feature>
<accession>A0A2A2JUI7</accession>
<evidence type="ECO:0000313" key="2">
    <source>
        <dbReference type="EMBL" id="PAV65229.1"/>
    </source>
</evidence>
<protein>
    <submittedName>
        <fullName evidence="2">Uncharacterized protein</fullName>
    </submittedName>
</protein>
<sequence>MNIRNEVKRIACLFRFEFPNYEGPPAPGGRNGAAPPRTIIGLTNGTPMGKWTPGGRAMPIEGIIGAPLPGMGGKPGIGPGAGAAWPFLALKIN</sequence>
<dbReference type="Proteomes" id="UP000218231">
    <property type="component" value="Unassembled WGS sequence"/>
</dbReference>
<evidence type="ECO:0000256" key="1">
    <source>
        <dbReference type="SAM" id="MobiDB-lite"/>
    </source>
</evidence>
<dbReference type="AlphaFoldDB" id="A0A2A2JUI7"/>
<name>A0A2A2JUI7_9BILA</name>
<comment type="caution">
    <text evidence="2">The sequence shown here is derived from an EMBL/GenBank/DDBJ whole genome shotgun (WGS) entry which is preliminary data.</text>
</comment>
<gene>
    <name evidence="2" type="ORF">WR25_20747</name>
</gene>
<reference evidence="2 3" key="1">
    <citation type="journal article" date="2017" name="Curr. Biol.">
        <title>Genome architecture and evolution of a unichromosomal asexual nematode.</title>
        <authorList>
            <person name="Fradin H."/>
            <person name="Zegar C."/>
            <person name="Gutwein M."/>
            <person name="Lucas J."/>
            <person name="Kovtun M."/>
            <person name="Corcoran D."/>
            <person name="Baugh L.R."/>
            <person name="Kiontke K."/>
            <person name="Gunsalus K."/>
            <person name="Fitch D.H."/>
            <person name="Piano F."/>
        </authorList>
    </citation>
    <scope>NUCLEOTIDE SEQUENCE [LARGE SCALE GENOMIC DNA]</scope>
    <source>
        <strain evidence="2">PF1309</strain>
    </source>
</reference>
<evidence type="ECO:0000313" key="3">
    <source>
        <dbReference type="Proteomes" id="UP000218231"/>
    </source>
</evidence>